<sequence length="178" mass="20664">MFIVPMSSDANILRAKSVIKNQKSVNSVKMSLRKRKKRYVFFYQNVELVNKTLFLIPLDVNRSLFSGGPPSADSTRDCLQQMNWMMQDYFDMDTLGVKVTTTKLLSTDDETAMELLRKYTRKVDERYKGRLLNVPPFPNSYEMTLKRLYSVENKMARDSGNCSAYCEKINDYISKSNC</sequence>
<name>A0A1I8NJD3_MUSDO</name>
<proteinExistence type="predicted"/>
<dbReference type="EnsemblMetazoa" id="MDOA016102-RB">
    <property type="protein sequence ID" value="MDOA016102-PB"/>
    <property type="gene ID" value="MDOA016102"/>
</dbReference>
<accession>A0A1I8NJD3</accession>
<dbReference type="VEuPathDB" id="VectorBase:MDOA016102"/>
<dbReference type="AlphaFoldDB" id="A0A1I8NJD3"/>
<organism evidence="1">
    <name type="scientific">Musca domestica</name>
    <name type="common">House fly</name>
    <dbReference type="NCBI Taxonomy" id="7370"/>
    <lineage>
        <taxon>Eukaryota</taxon>
        <taxon>Metazoa</taxon>
        <taxon>Ecdysozoa</taxon>
        <taxon>Arthropoda</taxon>
        <taxon>Hexapoda</taxon>
        <taxon>Insecta</taxon>
        <taxon>Pterygota</taxon>
        <taxon>Neoptera</taxon>
        <taxon>Endopterygota</taxon>
        <taxon>Diptera</taxon>
        <taxon>Brachycera</taxon>
        <taxon>Muscomorpha</taxon>
        <taxon>Muscoidea</taxon>
        <taxon>Muscidae</taxon>
        <taxon>Musca</taxon>
    </lineage>
</organism>
<protein>
    <submittedName>
        <fullName evidence="1">Uncharacterized protein</fullName>
    </submittedName>
</protein>
<reference evidence="1" key="1">
    <citation type="submission" date="2020-05" db="UniProtKB">
        <authorList>
            <consortium name="EnsemblMetazoa"/>
        </authorList>
    </citation>
    <scope>IDENTIFICATION</scope>
    <source>
        <strain evidence="1">Aabys</strain>
    </source>
</reference>
<gene>
    <name evidence="1" type="primary">105262165</name>
</gene>
<dbReference type="VEuPathDB" id="VectorBase:MDOMA2_001534"/>
<evidence type="ECO:0000313" key="1">
    <source>
        <dbReference type="EnsemblMetazoa" id="MDOA016102-PB"/>
    </source>
</evidence>